<keyword evidence="1" id="KW-0812">Transmembrane</keyword>
<organism evidence="2 3">
    <name type="scientific">Cohnella endophytica</name>
    <dbReference type="NCBI Taxonomy" id="2419778"/>
    <lineage>
        <taxon>Bacteria</taxon>
        <taxon>Bacillati</taxon>
        <taxon>Bacillota</taxon>
        <taxon>Bacilli</taxon>
        <taxon>Bacillales</taxon>
        <taxon>Paenibacillaceae</taxon>
        <taxon>Cohnella</taxon>
    </lineage>
</organism>
<dbReference type="AlphaFoldDB" id="A0A494Y3K4"/>
<reference evidence="2 3" key="1">
    <citation type="submission" date="2018-10" db="EMBL/GenBank/DDBJ databases">
        <title>Cohnella sp. M2MS4P-1, whole genome shotgun sequence.</title>
        <authorList>
            <person name="Tuo L."/>
        </authorList>
    </citation>
    <scope>NUCLEOTIDE SEQUENCE [LARGE SCALE GENOMIC DNA]</scope>
    <source>
        <strain evidence="2 3">M2MS4P-1</strain>
    </source>
</reference>
<evidence type="ECO:0000313" key="3">
    <source>
        <dbReference type="Proteomes" id="UP000282076"/>
    </source>
</evidence>
<gene>
    <name evidence="2" type="ORF">D7Z26_04495</name>
</gene>
<proteinExistence type="predicted"/>
<dbReference type="EMBL" id="RBZM01000002">
    <property type="protein sequence ID" value="RKP57249.1"/>
    <property type="molecule type" value="Genomic_DNA"/>
</dbReference>
<accession>A0A494Y3K4</accession>
<keyword evidence="1" id="KW-0472">Membrane</keyword>
<dbReference type="Proteomes" id="UP000282076">
    <property type="component" value="Unassembled WGS sequence"/>
</dbReference>
<comment type="caution">
    <text evidence="2">The sequence shown here is derived from an EMBL/GenBank/DDBJ whole genome shotgun (WGS) entry which is preliminary data.</text>
</comment>
<keyword evidence="1" id="KW-1133">Transmembrane helix</keyword>
<evidence type="ECO:0000313" key="2">
    <source>
        <dbReference type="EMBL" id="RKP57249.1"/>
    </source>
</evidence>
<feature type="transmembrane region" description="Helical" evidence="1">
    <location>
        <begin position="32"/>
        <end position="53"/>
    </location>
</feature>
<protein>
    <submittedName>
        <fullName evidence="2">Uncharacterized protein</fullName>
    </submittedName>
</protein>
<keyword evidence="3" id="KW-1185">Reference proteome</keyword>
<sequence length="302" mass="33405">MQRSQAIVFRNNYRLNPVYDLYKNGGTDLRKIVCALMGLMLVAGVFGSSASAGSTASATGELKSEKLAFGYTDASGKRLLGFESVKPGRFTQAIYAPGAILSVKFQKHQKLSSKSTGRQNEWNFERDQGEIYQVVQGKIERNSTVLLAEKDAFIGHEFLKFKPLSKGTFSKNAIGQIEKTKKRKVLHQGLIGQVNHDNQIGIVEYARVKGKKPLASLVMTTPSGPIFEDFEGNDDPQSTWRVSDGGKIEADWFGVLFVTKSKAGYSIGYEWYGDEGSSLKVVQQKGTKFRLVEQGYRYTAGI</sequence>
<name>A0A494Y3K4_9BACL</name>
<evidence type="ECO:0000256" key="1">
    <source>
        <dbReference type="SAM" id="Phobius"/>
    </source>
</evidence>